<evidence type="ECO:0000256" key="4">
    <source>
        <dbReference type="ARBA" id="ARBA00023128"/>
    </source>
</evidence>
<dbReference type="OrthoDB" id="88at2759"/>
<dbReference type="EMBL" id="FN649727">
    <property type="protein sequence ID" value="CBJ25772.1"/>
    <property type="molecule type" value="Genomic_DNA"/>
</dbReference>
<evidence type="ECO:0000256" key="6">
    <source>
        <dbReference type="ARBA" id="ARBA00035188"/>
    </source>
</evidence>
<dbReference type="STRING" id="2880.D7G779"/>
<dbReference type="Gene3D" id="3.40.30.10">
    <property type="entry name" value="Glutaredoxin"/>
    <property type="match status" value="1"/>
</dbReference>
<dbReference type="Proteomes" id="UP000002630">
    <property type="component" value="Linkage Group LG02"/>
</dbReference>
<dbReference type="InterPro" id="IPR036249">
    <property type="entry name" value="Thioredoxin-like_sf"/>
</dbReference>
<keyword evidence="4" id="KW-0496">Mitochondrion</keyword>
<proteinExistence type="inferred from homology"/>
<evidence type="ECO:0000256" key="3">
    <source>
        <dbReference type="ARBA" id="ARBA00022980"/>
    </source>
</evidence>
<dbReference type="FunCoup" id="D7G779">
    <property type="interactions" value="19"/>
</dbReference>
<reference evidence="8 9" key="1">
    <citation type="journal article" date="2010" name="Nature">
        <title>The Ectocarpus genome and the independent evolution of multicellularity in brown algae.</title>
        <authorList>
            <person name="Cock J.M."/>
            <person name="Sterck L."/>
            <person name="Rouze P."/>
            <person name="Scornet D."/>
            <person name="Allen A.E."/>
            <person name="Amoutzias G."/>
            <person name="Anthouard V."/>
            <person name="Artiguenave F."/>
            <person name="Aury J.M."/>
            <person name="Badger J.H."/>
            <person name="Beszteri B."/>
            <person name="Billiau K."/>
            <person name="Bonnet E."/>
            <person name="Bothwell J.H."/>
            <person name="Bowler C."/>
            <person name="Boyen C."/>
            <person name="Brownlee C."/>
            <person name="Carrano C.J."/>
            <person name="Charrier B."/>
            <person name="Cho G.Y."/>
            <person name="Coelho S.M."/>
            <person name="Collen J."/>
            <person name="Corre E."/>
            <person name="Da Silva C."/>
            <person name="Delage L."/>
            <person name="Delaroque N."/>
            <person name="Dittami S.M."/>
            <person name="Doulbeau S."/>
            <person name="Elias M."/>
            <person name="Farnham G."/>
            <person name="Gachon C.M."/>
            <person name="Gschloessl B."/>
            <person name="Heesch S."/>
            <person name="Jabbari K."/>
            <person name="Jubin C."/>
            <person name="Kawai H."/>
            <person name="Kimura K."/>
            <person name="Kloareg B."/>
            <person name="Kupper F.C."/>
            <person name="Lang D."/>
            <person name="Le Bail A."/>
            <person name="Leblanc C."/>
            <person name="Lerouge P."/>
            <person name="Lohr M."/>
            <person name="Lopez P.J."/>
            <person name="Martens C."/>
            <person name="Maumus F."/>
            <person name="Michel G."/>
            <person name="Miranda-Saavedra D."/>
            <person name="Morales J."/>
            <person name="Moreau H."/>
            <person name="Motomura T."/>
            <person name="Nagasato C."/>
            <person name="Napoli C.A."/>
            <person name="Nelson D.R."/>
            <person name="Nyvall-Collen P."/>
            <person name="Peters A.F."/>
            <person name="Pommier C."/>
            <person name="Potin P."/>
            <person name="Poulain J."/>
            <person name="Quesneville H."/>
            <person name="Read B."/>
            <person name="Rensing S.A."/>
            <person name="Ritter A."/>
            <person name="Rousvoal S."/>
            <person name="Samanta M."/>
            <person name="Samson G."/>
            <person name="Schroeder D.C."/>
            <person name="Segurens B."/>
            <person name="Strittmatter M."/>
            <person name="Tonon T."/>
            <person name="Tregear J.W."/>
            <person name="Valentin K."/>
            <person name="von Dassow P."/>
            <person name="Yamagishi T."/>
            <person name="Van de Peer Y."/>
            <person name="Wincker P."/>
        </authorList>
    </citation>
    <scope>NUCLEOTIDE SEQUENCE [LARGE SCALE GENOMIC DNA]</scope>
    <source>
        <strain evidence="9">Ec32 / CCAP1310/4</strain>
    </source>
</reference>
<evidence type="ECO:0000256" key="1">
    <source>
        <dbReference type="ARBA" id="ARBA00004173"/>
    </source>
</evidence>
<gene>
    <name evidence="8" type="ORF">Esi_0008_0244</name>
</gene>
<keyword evidence="9" id="KW-1185">Reference proteome</keyword>
<comment type="subcellular location">
    <subcellularLocation>
        <location evidence="1">Mitochondrion</location>
    </subcellularLocation>
</comment>
<evidence type="ECO:0000256" key="2">
    <source>
        <dbReference type="ARBA" id="ARBA00006073"/>
    </source>
</evidence>
<dbReference type="PANTHER" id="PTHR21396">
    <property type="entry name" value="39S RIBOSOMAL PROTEIN L43"/>
    <property type="match status" value="1"/>
</dbReference>
<protein>
    <recommendedName>
        <fullName evidence="6">Large ribosomal subunit protein mL43</fullName>
    </recommendedName>
</protein>
<dbReference type="GO" id="GO:0032543">
    <property type="term" value="P:mitochondrial translation"/>
    <property type="evidence" value="ECO:0007669"/>
    <property type="project" value="InterPro"/>
</dbReference>
<keyword evidence="5" id="KW-0687">Ribonucleoprotein</keyword>
<organism evidence="8 9">
    <name type="scientific">Ectocarpus siliculosus</name>
    <name type="common">Brown alga</name>
    <name type="synonym">Conferva siliculosa</name>
    <dbReference type="NCBI Taxonomy" id="2880"/>
    <lineage>
        <taxon>Eukaryota</taxon>
        <taxon>Sar</taxon>
        <taxon>Stramenopiles</taxon>
        <taxon>Ochrophyta</taxon>
        <taxon>PX clade</taxon>
        <taxon>Phaeophyceae</taxon>
        <taxon>Ectocarpales</taxon>
        <taxon>Ectocarpaceae</taxon>
        <taxon>Ectocarpus</taxon>
    </lineage>
</organism>
<keyword evidence="3" id="KW-0689">Ribosomal protein</keyword>
<evidence type="ECO:0000313" key="9">
    <source>
        <dbReference type="Proteomes" id="UP000002630"/>
    </source>
</evidence>
<accession>D7G779</accession>
<dbReference type="AlphaFoldDB" id="D7G779"/>
<evidence type="ECO:0000256" key="5">
    <source>
        <dbReference type="ARBA" id="ARBA00023274"/>
    </source>
</evidence>
<dbReference type="InParanoid" id="D7G779"/>
<evidence type="ECO:0000259" key="7">
    <source>
        <dbReference type="SMART" id="SM00916"/>
    </source>
</evidence>
<dbReference type="PANTHER" id="PTHR21396:SF2">
    <property type="entry name" value="LARGE RIBOSOMAL SUBUNIT PROTEIN ML43"/>
    <property type="match status" value="1"/>
</dbReference>
<evidence type="ECO:0000313" key="8">
    <source>
        <dbReference type="EMBL" id="CBJ25772.1"/>
    </source>
</evidence>
<feature type="domain" description="Ribosomal protein/NADH dehydrogenase" evidence="7">
    <location>
        <begin position="18"/>
        <end position="91"/>
    </location>
</feature>
<name>D7G779_ECTSI</name>
<dbReference type="EMBL" id="FN649035">
    <property type="protein sequence ID" value="CBJ25772.1"/>
    <property type="molecule type" value="Genomic_DNA"/>
</dbReference>
<dbReference type="InterPro" id="IPR007741">
    <property type="entry name" value="Ribosomal_mL43/mS25/NADH_DH"/>
</dbReference>
<dbReference type="SMART" id="SM00916">
    <property type="entry name" value="L51_S25_CI-B8"/>
    <property type="match status" value="1"/>
</dbReference>
<dbReference type="eggNOG" id="KOG3445">
    <property type="taxonomic scope" value="Eukaryota"/>
</dbReference>
<dbReference type="GO" id="GO:0005762">
    <property type="term" value="C:mitochondrial large ribosomal subunit"/>
    <property type="evidence" value="ECO:0007669"/>
    <property type="project" value="TreeGrafter"/>
</dbReference>
<sequence length="130" mass="14743">MATRGVFQLRKLTLKYCDHSGSSKGAREFIRHRIVEFANNTPAAEVVTELRPGKHPYIMGDYVTGEVKTIGIKNIAPGEIMDYAMMLRNSSGHKVRKFKKPVESRYPSIQGVWDIDAPLHTTDIHVEHHD</sequence>
<dbReference type="GO" id="GO:0003735">
    <property type="term" value="F:structural constituent of ribosome"/>
    <property type="evidence" value="ECO:0007669"/>
    <property type="project" value="InterPro"/>
</dbReference>
<dbReference type="SUPFAM" id="SSF52833">
    <property type="entry name" value="Thioredoxin-like"/>
    <property type="match status" value="1"/>
</dbReference>
<dbReference type="Pfam" id="PF05047">
    <property type="entry name" value="L51_S25_CI-B8"/>
    <property type="match status" value="1"/>
</dbReference>
<comment type="similarity">
    <text evidence="2">Belongs to the mitochondrion-specific ribosomal protein mL43 family.</text>
</comment>
<dbReference type="OMA" id="ISKWIDL"/>
<dbReference type="InterPro" id="IPR039927">
    <property type="entry name" value="Ribosomal_mL43"/>
</dbReference>